<feature type="non-terminal residue" evidence="1">
    <location>
        <position position="1"/>
    </location>
</feature>
<accession>A0A2J8KVC8</accession>
<dbReference type="Proteomes" id="UP000236370">
    <property type="component" value="Unassembled WGS sequence"/>
</dbReference>
<dbReference type="EMBL" id="NBAG03000334">
    <property type="protein sequence ID" value="PNI38958.1"/>
    <property type="molecule type" value="Genomic_DNA"/>
</dbReference>
<gene>
    <name evidence="1" type="ORF">CK820_G0035519</name>
</gene>
<sequence length="57" mass="6743">KEQRGEEFHLPLEMPLSIFIEAEEKRENFISCTFLNPEQIIPKVPQESLFMAQDFNC</sequence>
<evidence type="ECO:0000313" key="1">
    <source>
        <dbReference type="EMBL" id="PNI38958.1"/>
    </source>
</evidence>
<name>A0A2J8KVC8_PANTR</name>
<dbReference type="AlphaFoldDB" id="A0A2J8KVC8"/>
<evidence type="ECO:0000313" key="2">
    <source>
        <dbReference type="Proteomes" id="UP000236370"/>
    </source>
</evidence>
<dbReference type="InterPro" id="IPR052696">
    <property type="entry name" value="Coiled-coil_domain"/>
</dbReference>
<protein>
    <submittedName>
        <fullName evidence="1">CCER1 isoform 3</fullName>
    </submittedName>
</protein>
<organism evidence="1 2">
    <name type="scientific">Pan troglodytes</name>
    <name type="common">Chimpanzee</name>
    <dbReference type="NCBI Taxonomy" id="9598"/>
    <lineage>
        <taxon>Eukaryota</taxon>
        <taxon>Metazoa</taxon>
        <taxon>Chordata</taxon>
        <taxon>Craniata</taxon>
        <taxon>Vertebrata</taxon>
        <taxon>Euteleostomi</taxon>
        <taxon>Mammalia</taxon>
        <taxon>Eutheria</taxon>
        <taxon>Euarchontoglires</taxon>
        <taxon>Primates</taxon>
        <taxon>Haplorrhini</taxon>
        <taxon>Catarrhini</taxon>
        <taxon>Hominidae</taxon>
        <taxon>Pan</taxon>
    </lineage>
</organism>
<proteinExistence type="predicted"/>
<dbReference type="PANTHER" id="PTHR37337:SF1">
    <property type="entry name" value="COILED-COIL DOMAIN-CONTAINING GLUTAMATE-RICH PROTEIN 1"/>
    <property type="match status" value="1"/>
</dbReference>
<comment type="caution">
    <text evidence="1">The sequence shown here is derived from an EMBL/GenBank/DDBJ whole genome shotgun (WGS) entry which is preliminary data.</text>
</comment>
<reference evidence="1 2" key="1">
    <citation type="submission" date="2017-12" db="EMBL/GenBank/DDBJ databases">
        <title>High-resolution comparative analysis of great ape genomes.</title>
        <authorList>
            <person name="Pollen A."/>
            <person name="Hastie A."/>
            <person name="Hormozdiari F."/>
            <person name="Dougherty M."/>
            <person name="Liu R."/>
            <person name="Chaisson M."/>
            <person name="Hoppe E."/>
            <person name="Hill C."/>
            <person name="Pang A."/>
            <person name="Hillier L."/>
            <person name="Baker C."/>
            <person name="Armstrong J."/>
            <person name="Shendure J."/>
            <person name="Paten B."/>
            <person name="Wilson R."/>
            <person name="Chao H."/>
            <person name="Schneider V."/>
            <person name="Ventura M."/>
            <person name="Kronenberg Z."/>
            <person name="Murali S."/>
            <person name="Gordon D."/>
            <person name="Cantsilieris S."/>
            <person name="Munson K."/>
            <person name="Nelson B."/>
            <person name="Raja A."/>
            <person name="Underwood J."/>
            <person name="Diekhans M."/>
            <person name="Fiddes I."/>
            <person name="Haussler D."/>
            <person name="Eichler E."/>
        </authorList>
    </citation>
    <scope>NUCLEOTIDE SEQUENCE [LARGE SCALE GENOMIC DNA]</scope>
    <source>
        <strain evidence="1">Yerkes chimp pedigree #C0471</strain>
    </source>
</reference>
<dbReference type="PANTHER" id="PTHR37337">
    <property type="entry name" value="COILED-COIL DOMAIN-CONTAINING GLUTAMATE-RICH PROTEIN 1"/>
    <property type="match status" value="1"/>
</dbReference>